<sequence length="394" mass="44207">MKPEEISKDIFDVGIRDWTCSDFHGFATPRGVTYNSFLIMDEKVCLIDGVKAPFAERQLYKISEVVDPKKVDYIVVNHVEPDHSGSLPLLAQKCPNATFLITPQGAAELKEHYGDIFNCQIVKKGESISLGKRSLTFVPIPMVHWPDSMVTYCPEEEILFSSDAFGQHYCCSKRFDDETEVENMFYEAQRYYANILTPFRKLIPNAVKAVRGLKIRMICSCHGSIWRSHIEEILKLYEDWSLGKALDRIIIVYDTMWGGTAAMATAIMDGIQAQGMRVKLYRYTSDQKAAIMSDILTAKAILVGSPTQNCVMMPTMGAFMMYLKGMKLTDKKAAAFGTYGWAGGAEKELESAITASGMELLPGYTCKWRPLPEEIKAAEKFGYEFAEKIAASSK</sequence>
<dbReference type="GO" id="GO:0010181">
    <property type="term" value="F:FMN binding"/>
    <property type="evidence" value="ECO:0007669"/>
    <property type="project" value="InterPro"/>
</dbReference>
<evidence type="ECO:0000259" key="2">
    <source>
        <dbReference type="PROSITE" id="PS50902"/>
    </source>
</evidence>
<dbReference type="SMART" id="SM00849">
    <property type="entry name" value="Lactamase_B"/>
    <property type="match status" value="1"/>
</dbReference>
<dbReference type="InterPro" id="IPR036866">
    <property type="entry name" value="RibonucZ/Hydroxyglut_hydro"/>
</dbReference>
<accession>A0A943I568</accession>
<dbReference type="Proteomes" id="UP000754226">
    <property type="component" value="Unassembled WGS sequence"/>
</dbReference>
<dbReference type="InterPro" id="IPR008254">
    <property type="entry name" value="Flavodoxin/NO_synth"/>
</dbReference>
<evidence type="ECO:0000313" key="4">
    <source>
        <dbReference type="Proteomes" id="UP000754226"/>
    </source>
</evidence>
<feature type="domain" description="Flavodoxin-like" evidence="2">
    <location>
        <begin position="249"/>
        <end position="386"/>
    </location>
</feature>
<dbReference type="Gene3D" id="3.60.15.10">
    <property type="entry name" value="Ribonuclease Z/Hydroxyacylglutathione hydrolase-like"/>
    <property type="match status" value="1"/>
</dbReference>
<dbReference type="GO" id="GO:0009055">
    <property type="term" value="F:electron transfer activity"/>
    <property type="evidence" value="ECO:0007669"/>
    <property type="project" value="InterPro"/>
</dbReference>
<dbReference type="InterPro" id="IPR001279">
    <property type="entry name" value="Metallo-B-lactamas"/>
</dbReference>
<dbReference type="InterPro" id="IPR045761">
    <property type="entry name" value="ODP_dom"/>
</dbReference>
<dbReference type="PROSITE" id="PS50902">
    <property type="entry name" value="FLAVODOXIN_LIKE"/>
    <property type="match status" value="1"/>
</dbReference>
<dbReference type="PIRSF" id="PIRSF005243">
    <property type="entry name" value="ROO"/>
    <property type="match status" value="1"/>
</dbReference>
<protein>
    <submittedName>
        <fullName evidence="3">FprA family A-type flavoprotein</fullName>
    </submittedName>
</protein>
<comment type="similarity">
    <text evidence="1">In the N-terminal section; belongs to the zinc metallo-hydrolase group 3 family.</text>
</comment>
<evidence type="ECO:0000313" key="3">
    <source>
        <dbReference type="EMBL" id="MBS5520612.1"/>
    </source>
</evidence>
<name>A0A943I568_9FIRM</name>
<gene>
    <name evidence="3" type="ORF">KHX13_09970</name>
</gene>
<dbReference type="PANTHER" id="PTHR43717:SF1">
    <property type="entry name" value="ANAEROBIC NITRIC OXIDE REDUCTASE FLAVORUBREDOXIN"/>
    <property type="match status" value="1"/>
</dbReference>
<reference evidence="3" key="1">
    <citation type="submission" date="2021-02" db="EMBL/GenBank/DDBJ databases">
        <title>Infant gut strain persistence is associated with maternal origin, phylogeny, and functional potential including surface adhesion and iron acquisition.</title>
        <authorList>
            <person name="Lou Y.C."/>
        </authorList>
    </citation>
    <scope>NUCLEOTIDE SEQUENCE</scope>
    <source>
        <strain evidence="3">L3_106_000M1_dasL3_106_000M1_concoct_15</strain>
    </source>
</reference>
<dbReference type="InterPro" id="IPR001226">
    <property type="entry name" value="Flavodoxin_CS"/>
</dbReference>
<dbReference type="AlphaFoldDB" id="A0A943I568"/>
<dbReference type="SUPFAM" id="SSF56281">
    <property type="entry name" value="Metallo-hydrolase/oxidoreductase"/>
    <property type="match status" value="1"/>
</dbReference>
<dbReference type="PANTHER" id="PTHR43717">
    <property type="entry name" value="ANAEROBIC NITRIC OXIDE REDUCTASE FLAVORUBREDOXIN"/>
    <property type="match status" value="1"/>
</dbReference>
<dbReference type="GO" id="GO:0016651">
    <property type="term" value="F:oxidoreductase activity, acting on NAD(P)H"/>
    <property type="evidence" value="ECO:0007669"/>
    <property type="project" value="UniProtKB-ARBA"/>
</dbReference>
<dbReference type="SUPFAM" id="SSF52218">
    <property type="entry name" value="Flavoproteins"/>
    <property type="match status" value="1"/>
</dbReference>
<dbReference type="GO" id="GO:0046872">
    <property type="term" value="F:metal ion binding"/>
    <property type="evidence" value="ECO:0007669"/>
    <property type="project" value="InterPro"/>
</dbReference>
<comment type="caution">
    <text evidence="3">The sequence shown here is derived from an EMBL/GenBank/DDBJ whole genome shotgun (WGS) entry which is preliminary data.</text>
</comment>
<proteinExistence type="inferred from homology"/>
<dbReference type="Pfam" id="PF19583">
    <property type="entry name" value="ODP"/>
    <property type="match status" value="1"/>
</dbReference>
<dbReference type="CDD" id="cd07709">
    <property type="entry name" value="flavodiiron_proteins_MBL-fold"/>
    <property type="match status" value="1"/>
</dbReference>
<dbReference type="EMBL" id="JAGZCZ010000016">
    <property type="protein sequence ID" value="MBS5520612.1"/>
    <property type="molecule type" value="Genomic_DNA"/>
</dbReference>
<dbReference type="InterPro" id="IPR029039">
    <property type="entry name" value="Flavoprotein-like_sf"/>
</dbReference>
<dbReference type="PROSITE" id="PS00201">
    <property type="entry name" value="FLAVODOXIN"/>
    <property type="match status" value="1"/>
</dbReference>
<dbReference type="Gene3D" id="3.40.50.360">
    <property type="match status" value="1"/>
</dbReference>
<dbReference type="Pfam" id="PF00258">
    <property type="entry name" value="Flavodoxin_1"/>
    <property type="match status" value="1"/>
</dbReference>
<organism evidence="3 4">
    <name type="scientific">Acidaminococcus intestini</name>
    <dbReference type="NCBI Taxonomy" id="187327"/>
    <lineage>
        <taxon>Bacteria</taxon>
        <taxon>Bacillati</taxon>
        <taxon>Bacillota</taxon>
        <taxon>Negativicutes</taxon>
        <taxon>Acidaminococcales</taxon>
        <taxon>Acidaminococcaceae</taxon>
        <taxon>Acidaminococcus</taxon>
    </lineage>
</organism>
<evidence type="ECO:0000256" key="1">
    <source>
        <dbReference type="ARBA" id="ARBA00007121"/>
    </source>
</evidence>
<dbReference type="InterPro" id="IPR016440">
    <property type="entry name" value="Rubredoxin-O_OxRdtase"/>
</dbReference>